<comment type="caution">
    <text evidence="2">The sequence shown here is derived from an EMBL/GenBank/DDBJ whole genome shotgun (WGS) entry which is preliminary data.</text>
</comment>
<feature type="non-terminal residue" evidence="2">
    <location>
        <position position="1"/>
    </location>
</feature>
<dbReference type="AlphaFoldDB" id="A0A367KLP9"/>
<gene>
    <name evidence="2" type="ORF">CU098_000535</name>
</gene>
<dbReference type="OrthoDB" id="2286319at2759"/>
<evidence type="ECO:0000256" key="1">
    <source>
        <dbReference type="SAM" id="MobiDB-lite"/>
    </source>
</evidence>
<reference evidence="2 3" key="1">
    <citation type="journal article" date="2018" name="G3 (Bethesda)">
        <title>Phylogenetic and Phylogenomic Definition of Rhizopus Species.</title>
        <authorList>
            <person name="Gryganskyi A.P."/>
            <person name="Golan J."/>
            <person name="Dolatabadi S."/>
            <person name="Mondo S."/>
            <person name="Robb S."/>
            <person name="Idnurm A."/>
            <person name="Muszewska A."/>
            <person name="Steczkiewicz K."/>
            <person name="Masonjones S."/>
            <person name="Liao H.L."/>
            <person name="Gajdeczka M.T."/>
            <person name="Anike F."/>
            <person name="Vuek A."/>
            <person name="Anishchenko I.M."/>
            <person name="Voigt K."/>
            <person name="de Hoog G.S."/>
            <person name="Smith M.E."/>
            <person name="Heitman J."/>
            <person name="Vilgalys R."/>
            <person name="Stajich J.E."/>
        </authorList>
    </citation>
    <scope>NUCLEOTIDE SEQUENCE [LARGE SCALE GENOMIC DNA]</scope>
    <source>
        <strain evidence="2 3">LSU 92-RS-03</strain>
    </source>
</reference>
<evidence type="ECO:0000313" key="3">
    <source>
        <dbReference type="Proteomes" id="UP000253551"/>
    </source>
</evidence>
<accession>A0A367KLP9</accession>
<sequence>KEQEKLSELESKDICSDEDWWFATTDETLEALVSFASEPSSPLNNDPESPSALLDLDYNHNLFLNNNDAPTTNTAHTESSGWSWLEEESSKINATQNLLSHTLHMDELTTPIKDQGSRSTKRKREVDEDDQERPSKKLSVREEAIDLLAAAALLTSNPPGTYPTDNKSNATTATAIASPLLRV</sequence>
<dbReference type="EMBL" id="PJQM01001264">
    <property type="protein sequence ID" value="RCI02772.1"/>
    <property type="molecule type" value="Genomic_DNA"/>
</dbReference>
<proteinExistence type="predicted"/>
<dbReference type="Proteomes" id="UP000253551">
    <property type="component" value="Unassembled WGS sequence"/>
</dbReference>
<evidence type="ECO:0000313" key="2">
    <source>
        <dbReference type="EMBL" id="RCI02772.1"/>
    </source>
</evidence>
<organism evidence="2 3">
    <name type="scientific">Rhizopus stolonifer</name>
    <name type="common">Rhizopus nigricans</name>
    <dbReference type="NCBI Taxonomy" id="4846"/>
    <lineage>
        <taxon>Eukaryota</taxon>
        <taxon>Fungi</taxon>
        <taxon>Fungi incertae sedis</taxon>
        <taxon>Mucoromycota</taxon>
        <taxon>Mucoromycotina</taxon>
        <taxon>Mucoromycetes</taxon>
        <taxon>Mucorales</taxon>
        <taxon>Mucorineae</taxon>
        <taxon>Rhizopodaceae</taxon>
        <taxon>Rhizopus</taxon>
    </lineage>
</organism>
<keyword evidence="3" id="KW-1185">Reference proteome</keyword>
<feature type="region of interest" description="Disordered" evidence="1">
    <location>
        <begin position="104"/>
        <end position="139"/>
    </location>
</feature>
<protein>
    <submittedName>
        <fullName evidence="2">Uncharacterized protein</fullName>
    </submittedName>
</protein>
<name>A0A367KLP9_RHIST</name>